<proteinExistence type="predicted"/>
<comment type="caution">
    <text evidence="1">The sequence shown here is derived from an EMBL/GenBank/DDBJ whole genome shotgun (WGS) entry which is preliminary data.</text>
</comment>
<name>A0A4U5MET0_STECR</name>
<reference evidence="1 2" key="2">
    <citation type="journal article" date="2019" name="G3 (Bethesda)">
        <title>Hybrid Assembly of the Genome of the Entomopathogenic Nematode Steinernema carpocapsae Identifies the X-Chromosome.</title>
        <authorList>
            <person name="Serra L."/>
            <person name="Macchietto M."/>
            <person name="Macias-Munoz A."/>
            <person name="McGill C.J."/>
            <person name="Rodriguez I.M."/>
            <person name="Rodriguez B."/>
            <person name="Murad R."/>
            <person name="Mortazavi A."/>
        </authorList>
    </citation>
    <scope>NUCLEOTIDE SEQUENCE [LARGE SCALE GENOMIC DNA]</scope>
    <source>
        <strain evidence="1 2">ALL</strain>
    </source>
</reference>
<evidence type="ECO:0000313" key="1">
    <source>
        <dbReference type="EMBL" id="TKR67710.1"/>
    </source>
</evidence>
<sequence length="71" mass="7890">MYAWALMVSGTGKKKVTKDSGDIPKRSTREKGRLSGYCLCRKVARTKKVFSKVPDMAWCNCAGSSCYFGDE</sequence>
<dbReference type="Proteomes" id="UP000298663">
    <property type="component" value="Unassembled WGS sequence"/>
</dbReference>
<accession>A0A4U5MET0</accession>
<reference evidence="1 2" key="1">
    <citation type="journal article" date="2015" name="Genome Biol.">
        <title>Comparative genomics of Steinernema reveals deeply conserved gene regulatory networks.</title>
        <authorList>
            <person name="Dillman A.R."/>
            <person name="Macchietto M."/>
            <person name="Porter C.F."/>
            <person name="Rogers A."/>
            <person name="Williams B."/>
            <person name="Antoshechkin I."/>
            <person name="Lee M.M."/>
            <person name="Goodwin Z."/>
            <person name="Lu X."/>
            <person name="Lewis E.E."/>
            <person name="Goodrich-Blair H."/>
            <person name="Stock S.P."/>
            <person name="Adams B.J."/>
            <person name="Sternberg P.W."/>
            <person name="Mortazavi A."/>
        </authorList>
    </citation>
    <scope>NUCLEOTIDE SEQUENCE [LARGE SCALE GENOMIC DNA]</scope>
    <source>
        <strain evidence="1 2">ALL</strain>
    </source>
</reference>
<dbReference type="AlphaFoldDB" id="A0A4U5MET0"/>
<organism evidence="1 2">
    <name type="scientific">Steinernema carpocapsae</name>
    <name type="common">Entomopathogenic nematode</name>
    <dbReference type="NCBI Taxonomy" id="34508"/>
    <lineage>
        <taxon>Eukaryota</taxon>
        <taxon>Metazoa</taxon>
        <taxon>Ecdysozoa</taxon>
        <taxon>Nematoda</taxon>
        <taxon>Chromadorea</taxon>
        <taxon>Rhabditida</taxon>
        <taxon>Tylenchina</taxon>
        <taxon>Panagrolaimomorpha</taxon>
        <taxon>Strongyloidoidea</taxon>
        <taxon>Steinernematidae</taxon>
        <taxon>Steinernema</taxon>
    </lineage>
</organism>
<gene>
    <name evidence="1" type="ORF">L596_023818</name>
</gene>
<evidence type="ECO:0000313" key="2">
    <source>
        <dbReference type="Proteomes" id="UP000298663"/>
    </source>
</evidence>
<keyword evidence="2" id="KW-1185">Reference proteome</keyword>
<protein>
    <submittedName>
        <fullName evidence="1">Uncharacterized protein</fullName>
    </submittedName>
</protein>
<dbReference type="EMBL" id="AZBU02000008">
    <property type="protein sequence ID" value="TKR67710.1"/>
    <property type="molecule type" value="Genomic_DNA"/>
</dbReference>